<dbReference type="RefSeq" id="WP_032557395.1">
    <property type="nucleotide sequence ID" value="NZ_JGDJ01000263.1"/>
</dbReference>
<protein>
    <submittedName>
        <fullName evidence="2">Short chain dehydrogenase family protein</fullName>
    </submittedName>
</protein>
<dbReference type="PRINTS" id="PR00080">
    <property type="entry name" value="SDRFAMILY"/>
</dbReference>
<dbReference type="Gene3D" id="3.40.50.720">
    <property type="entry name" value="NAD(P)-binding Rossmann-like Domain"/>
    <property type="match status" value="1"/>
</dbReference>
<gene>
    <name evidence="2" type="ORF">M136_3869</name>
</gene>
<proteinExistence type="inferred from homology"/>
<name>A0A015YW11_BACFG</name>
<comment type="similarity">
    <text evidence="1">Belongs to the short-chain dehydrogenases/reductases (SDR) family.</text>
</comment>
<dbReference type="PANTHER" id="PTHR42760">
    <property type="entry name" value="SHORT-CHAIN DEHYDROGENASES/REDUCTASES FAMILY MEMBER"/>
    <property type="match status" value="1"/>
</dbReference>
<dbReference type="InterPro" id="IPR002347">
    <property type="entry name" value="SDR_fam"/>
</dbReference>
<organism evidence="2 3">
    <name type="scientific">Bacteroides fragilis str. S36L11</name>
    <dbReference type="NCBI Taxonomy" id="1339327"/>
    <lineage>
        <taxon>Bacteria</taxon>
        <taxon>Pseudomonadati</taxon>
        <taxon>Bacteroidota</taxon>
        <taxon>Bacteroidia</taxon>
        <taxon>Bacteroidales</taxon>
        <taxon>Bacteroidaceae</taxon>
        <taxon>Bacteroides</taxon>
    </lineage>
</organism>
<evidence type="ECO:0000313" key="2">
    <source>
        <dbReference type="EMBL" id="EXZ26949.1"/>
    </source>
</evidence>
<evidence type="ECO:0000313" key="3">
    <source>
        <dbReference type="Proteomes" id="UP000022082"/>
    </source>
</evidence>
<dbReference type="PRINTS" id="PR00081">
    <property type="entry name" value="GDHRDH"/>
</dbReference>
<evidence type="ECO:0000256" key="1">
    <source>
        <dbReference type="ARBA" id="ARBA00006484"/>
    </source>
</evidence>
<dbReference type="Pfam" id="PF13561">
    <property type="entry name" value="adh_short_C2"/>
    <property type="match status" value="1"/>
</dbReference>
<dbReference type="FunFam" id="3.40.50.720:FF:000084">
    <property type="entry name" value="Short-chain dehydrogenase reductase"/>
    <property type="match status" value="1"/>
</dbReference>
<comment type="caution">
    <text evidence="2">The sequence shown here is derived from an EMBL/GenBank/DDBJ whole genome shotgun (WGS) entry which is preliminary data.</text>
</comment>
<dbReference type="PANTHER" id="PTHR42760:SF40">
    <property type="entry name" value="3-OXOACYL-[ACYL-CARRIER-PROTEIN] REDUCTASE, CHLOROPLASTIC"/>
    <property type="match status" value="1"/>
</dbReference>
<dbReference type="GO" id="GO:0016616">
    <property type="term" value="F:oxidoreductase activity, acting on the CH-OH group of donors, NAD or NADP as acceptor"/>
    <property type="evidence" value="ECO:0007669"/>
    <property type="project" value="TreeGrafter"/>
</dbReference>
<dbReference type="PATRIC" id="fig|1339327.3.peg.4398"/>
<reference evidence="2 3" key="1">
    <citation type="submission" date="2014-02" db="EMBL/GenBank/DDBJ databases">
        <authorList>
            <person name="Sears C."/>
            <person name="Carroll K."/>
            <person name="Sack B.R."/>
            <person name="Qadri F."/>
            <person name="Myers L.L."/>
            <person name="Chung G.-T."/>
            <person name="Escheverria P."/>
            <person name="Fraser C.M."/>
            <person name="Sadzewicz L."/>
            <person name="Shefchek K.A."/>
            <person name="Tallon L."/>
            <person name="Das S.P."/>
            <person name="Daugherty S."/>
            <person name="Mongodin E.F."/>
        </authorList>
    </citation>
    <scope>NUCLEOTIDE SEQUENCE [LARGE SCALE GENOMIC DNA]</scope>
    <source>
        <strain evidence="2 3">S36L11</strain>
    </source>
</reference>
<dbReference type="InterPro" id="IPR036291">
    <property type="entry name" value="NAD(P)-bd_dom_sf"/>
</dbReference>
<accession>A0A015YW11</accession>
<dbReference type="EMBL" id="JGDJ01000263">
    <property type="protein sequence ID" value="EXZ26949.1"/>
    <property type="molecule type" value="Genomic_DNA"/>
</dbReference>
<dbReference type="Proteomes" id="UP000022082">
    <property type="component" value="Unassembled WGS sequence"/>
</dbReference>
<dbReference type="SUPFAM" id="SSF51735">
    <property type="entry name" value="NAD(P)-binding Rossmann-fold domains"/>
    <property type="match status" value="1"/>
</dbReference>
<dbReference type="AlphaFoldDB" id="A0A015YW11"/>
<dbReference type="GO" id="GO:0030497">
    <property type="term" value="P:fatty acid elongation"/>
    <property type="evidence" value="ECO:0007669"/>
    <property type="project" value="TreeGrafter"/>
</dbReference>
<sequence length="245" mass="26862">MNLEGKIVIVTGGSGLIGRYIMADLKRRGAIAINAEVSVRTNLELGEICCDITSVESIDLMIDIVLNKYGKIDGLVNNAYPRTKDWGVRFEEIPLESWRKNVDMQLNSVFLVCQKVLSQMAKQKSGSIVNIGSIYGVVGNDFTIYEGYGGTSPAAYCAIKGGVINFTRYLASYFGKYGIRVNCVSPGGIKDRQHPSFIERYENKSPLKRMGKPDEIAPAVSFLLSNDASFITGHNLMVDGGWTAI</sequence>